<keyword evidence="2" id="KW-1185">Reference proteome</keyword>
<sequence>MAVKYTNNKFVVGELHGNENLEVPVNRDKKINFEIEENFNILKMNTFKSQSNKIGLIELSNDKAYLESEIPSRKRFKSEFYNNIQNQRLTETIIKKVESDTELINSINDKYSSEKSKIDSQVLTCNAQLQENILANQIKQDSVEEINSNDGNIEAHDLKLNFEDSLPKVNSNTISTVNSKSCENDIDLEAQKCYELLNADSYKISDHLEIGKEVTNNDVKLKIDDDTKRNSL</sequence>
<protein>
    <submittedName>
        <fullName evidence="1">Uncharacterized protein</fullName>
    </submittedName>
</protein>
<name>A0AAV4WQC3_CAEEX</name>
<evidence type="ECO:0000313" key="2">
    <source>
        <dbReference type="Proteomes" id="UP001054945"/>
    </source>
</evidence>
<dbReference type="EMBL" id="BPLR01016422">
    <property type="protein sequence ID" value="GIY83748.1"/>
    <property type="molecule type" value="Genomic_DNA"/>
</dbReference>
<organism evidence="1 2">
    <name type="scientific">Caerostris extrusa</name>
    <name type="common">Bark spider</name>
    <name type="synonym">Caerostris bankana</name>
    <dbReference type="NCBI Taxonomy" id="172846"/>
    <lineage>
        <taxon>Eukaryota</taxon>
        <taxon>Metazoa</taxon>
        <taxon>Ecdysozoa</taxon>
        <taxon>Arthropoda</taxon>
        <taxon>Chelicerata</taxon>
        <taxon>Arachnida</taxon>
        <taxon>Araneae</taxon>
        <taxon>Araneomorphae</taxon>
        <taxon>Entelegynae</taxon>
        <taxon>Araneoidea</taxon>
        <taxon>Araneidae</taxon>
        <taxon>Caerostris</taxon>
    </lineage>
</organism>
<dbReference type="Proteomes" id="UP001054945">
    <property type="component" value="Unassembled WGS sequence"/>
</dbReference>
<reference evidence="1 2" key="1">
    <citation type="submission" date="2021-06" db="EMBL/GenBank/DDBJ databases">
        <title>Caerostris extrusa draft genome.</title>
        <authorList>
            <person name="Kono N."/>
            <person name="Arakawa K."/>
        </authorList>
    </citation>
    <scope>NUCLEOTIDE SEQUENCE [LARGE SCALE GENOMIC DNA]</scope>
</reference>
<proteinExistence type="predicted"/>
<dbReference type="AlphaFoldDB" id="A0AAV4WQC3"/>
<accession>A0AAV4WQC3</accession>
<gene>
    <name evidence="1" type="ORF">CEXT_153971</name>
</gene>
<evidence type="ECO:0000313" key="1">
    <source>
        <dbReference type="EMBL" id="GIY83748.1"/>
    </source>
</evidence>
<comment type="caution">
    <text evidence="1">The sequence shown here is derived from an EMBL/GenBank/DDBJ whole genome shotgun (WGS) entry which is preliminary data.</text>
</comment>